<dbReference type="PANTHER" id="PTHR42724">
    <property type="entry name" value="TETRAACYLDISACCHARIDE 4'-KINASE"/>
    <property type="match status" value="1"/>
</dbReference>
<dbReference type="NCBIfam" id="TIGR00682">
    <property type="entry name" value="lpxK"/>
    <property type="match status" value="1"/>
</dbReference>
<keyword evidence="9 13" id="KW-0418">Kinase</keyword>
<keyword evidence="6 13" id="KW-0441">Lipid A biosynthesis</keyword>
<evidence type="ECO:0000256" key="8">
    <source>
        <dbReference type="ARBA" id="ARBA00022741"/>
    </source>
</evidence>
<proteinExistence type="inferred from homology"/>
<dbReference type="HAMAP" id="MF_00409">
    <property type="entry name" value="LpxK"/>
    <property type="match status" value="1"/>
</dbReference>
<comment type="catalytic activity">
    <reaction evidence="13">
        <text>a lipid A disaccharide + ATP = a lipid IVA + ADP + H(+)</text>
        <dbReference type="Rhea" id="RHEA:67840"/>
        <dbReference type="ChEBI" id="CHEBI:15378"/>
        <dbReference type="ChEBI" id="CHEBI:30616"/>
        <dbReference type="ChEBI" id="CHEBI:176343"/>
        <dbReference type="ChEBI" id="CHEBI:176425"/>
        <dbReference type="ChEBI" id="CHEBI:456216"/>
        <dbReference type="EC" id="2.7.1.130"/>
    </reaction>
</comment>
<evidence type="ECO:0000256" key="7">
    <source>
        <dbReference type="ARBA" id="ARBA00022679"/>
    </source>
</evidence>
<keyword evidence="15" id="KW-1185">Reference proteome</keyword>
<dbReference type="GO" id="GO:0009029">
    <property type="term" value="F:lipid-A 4'-kinase activity"/>
    <property type="evidence" value="ECO:0007669"/>
    <property type="project" value="UniProtKB-EC"/>
</dbReference>
<evidence type="ECO:0000313" key="15">
    <source>
        <dbReference type="Proteomes" id="UP001162030"/>
    </source>
</evidence>
<keyword evidence="8 13" id="KW-0547">Nucleotide-binding</keyword>
<evidence type="ECO:0000256" key="11">
    <source>
        <dbReference type="ARBA" id="ARBA00023098"/>
    </source>
</evidence>
<dbReference type="InterPro" id="IPR003758">
    <property type="entry name" value="LpxK"/>
</dbReference>
<dbReference type="EC" id="2.7.1.130" evidence="3 13"/>
<evidence type="ECO:0000256" key="12">
    <source>
        <dbReference type="ARBA" id="ARBA00029757"/>
    </source>
</evidence>
<evidence type="ECO:0000313" key="14">
    <source>
        <dbReference type="EMBL" id="CAI8757299.1"/>
    </source>
</evidence>
<dbReference type="Pfam" id="PF02606">
    <property type="entry name" value="LpxK"/>
    <property type="match status" value="1"/>
</dbReference>
<reference evidence="14 15" key="1">
    <citation type="submission" date="2023-03" db="EMBL/GenBank/DDBJ databases">
        <authorList>
            <person name="Pearce D."/>
        </authorList>
    </citation>
    <scope>NUCLEOTIDE SEQUENCE [LARGE SCALE GENOMIC DNA]</scope>
    <source>
        <strain evidence="14">Msz</strain>
    </source>
</reference>
<keyword evidence="7 13" id="KW-0808">Transferase</keyword>
<keyword evidence="10 13" id="KW-0067">ATP-binding</keyword>
<keyword evidence="5 13" id="KW-0444">Lipid biosynthesis</keyword>
<evidence type="ECO:0000256" key="2">
    <source>
        <dbReference type="ARBA" id="ARBA00004870"/>
    </source>
</evidence>
<keyword evidence="11 13" id="KW-0443">Lipid metabolism</keyword>
<accession>A0ABN8X358</accession>
<comment type="similarity">
    <text evidence="13">Belongs to the LpxK family.</text>
</comment>
<evidence type="ECO:0000256" key="5">
    <source>
        <dbReference type="ARBA" id="ARBA00022516"/>
    </source>
</evidence>
<evidence type="ECO:0000256" key="1">
    <source>
        <dbReference type="ARBA" id="ARBA00002274"/>
    </source>
</evidence>
<feature type="binding site" evidence="13">
    <location>
        <begin position="71"/>
        <end position="78"/>
    </location>
    <ligand>
        <name>ATP</name>
        <dbReference type="ChEBI" id="CHEBI:30616"/>
    </ligand>
</feature>
<dbReference type="CDD" id="cd01983">
    <property type="entry name" value="SIMIBI"/>
    <property type="match status" value="1"/>
</dbReference>
<name>A0ABN8X358_9GAMM</name>
<dbReference type="Proteomes" id="UP001162030">
    <property type="component" value="Chromosome"/>
</dbReference>
<sequence>MKLTNRSSQVRNQFTGWLMREWYEKPRPNLFLVSLELLFRQVVRARRWAYRHGLKRVRHFPVPVVVVGNLTVGGTGKTPLVIWLAQYLKENGFKPGIVSRGYGVSTGSRPLRVSKESDAYAVGDEPLLIARRTGCPVFVFAKRAKAASALVENVDCDIILSDDGLQHYALGRDLEIAVVDGARRFGNGYCLPAGPLREPVERLSSVDLRVYSGEAPVGEYVMVLEGDMAVNLRDESVRVPLTSFSGSVFCAIAGIGHPKRFFKHLSDFGLKFECREFPDHYRYQADDFEFVGDRAVVMTEKDAVKCRAFATPNFWYVPVEARLPMEFGATLLTLLKAKRNGSKTT</sequence>
<comment type="pathway">
    <text evidence="2 13">Glycolipid biosynthesis; lipid IV(A) biosynthesis; lipid IV(A) from (3R)-3-hydroxytetradecanoyl-[acyl-carrier-protein] and UDP-N-acetyl-alpha-D-glucosamine: step 6/6.</text>
</comment>
<organism evidence="14 15">
    <name type="scientific">Methylocaldum szegediense</name>
    <dbReference type="NCBI Taxonomy" id="73780"/>
    <lineage>
        <taxon>Bacteria</taxon>
        <taxon>Pseudomonadati</taxon>
        <taxon>Pseudomonadota</taxon>
        <taxon>Gammaproteobacteria</taxon>
        <taxon>Methylococcales</taxon>
        <taxon>Methylococcaceae</taxon>
        <taxon>Methylocaldum</taxon>
    </lineage>
</organism>
<protein>
    <recommendedName>
        <fullName evidence="4 13">Tetraacyldisaccharide 4'-kinase</fullName>
        <ecNumber evidence="3 13">2.7.1.130</ecNumber>
    </recommendedName>
    <alternativeName>
        <fullName evidence="12 13">Lipid A 4'-kinase</fullName>
    </alternativeName>
</protein>
<evidence type="ECO:0000256" key="3">
    <source>
        <dbReference type="ARBA" id="ARBA00012071"/>
    </source>
</evidence>
<dbReference type="InterPro" id="IPR027417">
    <property type="entry name" value="P-loop_NTPase"/>
</dbReference>
<evidence type="ECO:0000256" key="9">
    <source>
        <dbReference type="ARBA" id="ARBA00022777"/>
    </source>
</evidence>
<evidence type="ECO:0000256" key="13">
    <source>
        <dbReference type="HAMAP-Rule" id="MF_00409"/>
    </source>
</evidence>
<dbReference type="SUPFAM" id="SSF52540">
    <property type="entry name" value="P-loop containing nucleoside triphosphate hydrolases"/>
    <property type="match status" value="1"/>
</dbReference>
<dbReference type="EMBL" id="OX458333">
    <property type="protein sequence ID" value="CAI8757299.1"/>
    <property type="molecule type" value="Genomic_DNA"/>
</dbReference>
<evidence type="ECO:0000256" key="4">
    <source>
        <dbReference type="ARBA" id="ARBA00016436"/>
    </source>
</evidence>
<comment type="function">
    <text evidence="1 13">Transfers the gamma-phosphate of ATP to the 4'-position of a tetraacyldisaccharide 1-phosphate intermediate (termed DS-1-P) to form tetraacyldisaccharide 1,4'-bis-phosphate (lipid IVA).</text>
</comment>
<evidence type="ECO:0000256" key="10">
    <source>
        <dbReference type="ARBA" id="ARBA00022840"/>
    </source>
</evidence>
<evidence type="ECO:0000256" key="6">
    <source>
        <dbReference type="ARBA" id="ARBA00022556"/>
    </source>
</evidence>
<dbReference type="PANTHER" id="PTHR42724:SF1">
    <property type="entry name" value="TETRAACYLDISACCHARIDE 4'-KINASE, MITOCHONDRIAL-RELATED"/>
    <property type="match status" value="1"/>
</dbReference>
<gene>
    <name evidence="13 14" type="primary">lpxK</name>
    <name evidence="14" type="ORF">MSZNOR_0767</name>
</gene>